<evidence type="ECO:0000313" key="2">
    <source>
        <dbReference type="Proteomes" id="UP000004986"/>
    </source>
</evidence>
<feature type="non-terminal residue" evidence="1">
    <location>
        <position position="36"/>
    </location>
</feature>
<dbReference type="AlphaFoldDB" id="F3GS07"/>
<keyword evidence="2" id="KW-1185">Reference proteome</keyword>
<evidence type="ECO:0000313" key="1">
    <source>
        <dbReference type="EMBL" id="EGH49860.1"/>
    </source>
</evidence>
<gene>
    <name evidence="1" type="ORF">PSYPI_48640</name>
</gene>
<name>F3GS07_PSESJ</name>
<proteinExistence type="predicted"/>
<dbReference type="Proteomes" id="UP000004986">
    <property type="component" value="Unassembled WGS sequence"/>
</dbReference>
<sequence length="36" mass="3778">YGKRVIKAAFPKAKIVASAPTVKAIKASMQGKIAHP</sequence>
<comment type="caution">
    <text evidence="1">The sequence shown here is derived from an EMBL/GenBank/DDBJ whole genome shotgun (WGS) entry which is preliminary data.</text>
</comment>
<organism evidence="1 2">
    <name type="scientific">Pseudomonas syringae pv. pisi str. 1704B</name>
    <dbReference type="NCBI Taxonomy" id="629263"/>
    <lineage>
        <taxon>Bacteria</taxon>
        <taxon>Pseudomonadati</taxon>
        <taxon>Pseudomonadota</taxon>
        <taxon>Gammaproteobacteria</taxon>
        <taxon>Pseudomonadales</taxon>
        <taxon>Pseudomonadaceae</taxon>
        <taxon>Pseudomonas</taxon>
        <taxon>Pseudomonas syringae</taxon>
    </lineage>
</organism>
<reference evidence="1 2" key="1">
    <citation type="journal article" date="2011" name="PLoS Pathog.">
        <title>Dynamic evolution of pathogenicity revealed by sequencing and comparative genomics of 19 Pseudomonas syringae isolates.</title>
        <authorList>
            <person name="Baltrus D.A."/>
            <person name="Nishimura M.T."/>
            <person name="Romanchuk A."/>
            <person name="Chang J.H."/>
            <person name="Mukhtar M.S."/>
            <person name="Cherkis K."/>
            <person name="Roach J."/>
            <person name="Grant S.R."/>
            <person name="Jones C.D."/>
            <person name="Dangl J.L."/>
        </authorList>
    </citation>
    <scope>NUCLEOTIDE SEQUENCE [LARGE SCALE GENOMIC DNA]</scope>
    <source>
        <strain evidence="1 2">1704B</strain>
    </source>
</reference>
<accession>F3GS07</accession>
<dbReference type="EMBL" id="AEAI01004815">
    <property type="protein sequence ID" value="EGH49860.1"/>
    <property type="molecule type" value="Genomic_DNA"/>
</dbReference>
<feature type="non-terminal residue" evidence="1">
    <location>
        <position position="1"/>
    </location>
</feature>
<protein>
    <submittedName>
        <fullName evidence="1">Metallo-beta-lactamase family protein</fullName>
    </submittedName>
</protein>